<dbReference type="AlphaFoldDB" id="A0AB37UCV1"/>
<sequence length="246" mass="27983">MGLIDDMYDTARRKTECGIYDLVFLVVPGKPEFSNEDGTIRAVRVKGVEDLQSCPLNFRHEQVKKLTAPSDDEIDKRVEGLVDLYKRNAEAFNRDFNMTHIDRSMHFKPFTEQEKLTLLILEIAAVHARTEGSERFTVDSLHVCLVESLGDYSHPKARTYRALERGVKCGLFDKSKVKSRVQYSLSDSAKNTYTDIMSEMIVTYLRAVTSLKIGTTKVPSLTAESALDMLFEATTKMVKFYICGHY</sequence>
<protein>
    <submittedName>
        <fullName evidence="1">Uncharacterized protein</fullName>
    </submittedName>
</protein>
<keyword evidence="2" id="KW-1185">Reference proteome</keyword>
<accession>A0AB37UCV1</accession>
<evidence type="ECO:0000313" key="2">
    <source>
        <dbReference type="Proteomes" id="UP000282574"/>
    </source>
</evidence>
<gene>
    <name evidence="1" type="ORF">DSM107010_55290</name>
</gene>
<dbReference type="Proteomes" id="UP000282574">
    <property type="component" value="Unassembled WGS sequence"/>
</dbReference>
<evidence type="ECO:0000313" key="1">
    <source>
        <dbReference type="EMBL" id="RUT05376.1"/>
    </source>
</evidence>
<reference evidence="1 2" key="1">
    <citation type="journal article" date="2019" name="Genome Biol. Evol.">
        <title>Day and night: Metabolic profiles and evolutionary relationships of six axenic non-marine cyanobacteria.</title>
        <authorList>
            <person name="Will S.E."/>
            <person name="Henke P."/>
            <person name="Boedeker C."/>
            <person name="Huang S."/>
            <person name="Brinkmann H."/>
            <person name="Rohde M."/>
            <person name="Jarek M."/>
            <person name="Friedl T."/>
            <person name="Seufert S."/>
            <person name="Schumacher M."/>
            <person name="Overmann J."/>
            <person name="Neumann-Schaal M."/>
            <person name="Petersen J."/>
        </authorList>
    </citation>
    <scope>NUCLEOTIDE SEQUENCE [LARGE SCALE GENOMIC DNA]</scope>
    <source>
        <strain evidence="1 2">SAG 39.79</strain>
    </source>
</reference>
<dbReference type="EMBL" id="RSCK01000077">
    <property type="protein sequence ID" value="RUT05376.1"/>
    <property type="molecule type" value="Genomic_DNA"/>
</dbReference>
<dbReference type="RefSeq" id="WP_106166797.1">
    <property type="nucleotide sequence ID" value="NZ_JAVKZF010000001.1"/>
</dbReference>
<proteinExistence type="predicted"/>
<comment type="caution">
    <text evidence="1">The sequence shown here is derived from an EMBL/GenBank/DDBJ whole genome shotgun (WGS) entry which is preliminary data.</text>
</comment>
<name>A0AB37UCV1_9CYAN</name>
<organism evidence="1 2">
    <name type="scientific">Chroococcidiopsis cubana SAG 39.79</name>
    <dbReference type="NCBI Taxonomy" id="388085"/>
    <lineage>
        <taxon>Bacteria</taxon>
        <taxon>Bacillati</taxon>
        <taxon>Cyanobacteriota</taxon>
        <taxon>Cyanophyceae</taxon>
        <taxon>Chroococcidiopsidales</taxon>
        <taxon>Chroococcidiopsidaceae</taxon>
        <taxon>Chroococcidiopsis</taxon>
    </lineage>
</organism>